<gene>
    <name evidence="2" type="ORF">MAPG_10822</name>
</gene>
<dbReference type="VEuPathDB" id="FungiDB:MAPG_10822"/>
<feature type="region of interest" description="Disordered" evidence="1">
    <location>
        <begin position="52"/>
        <end position="95"/>
    </location>
</feature>
<evidence type="ECO:0000256" key="1">
    <source>
        <dbReference type="SAM" id="MobiDB-lite"/>
    </source>
</evidence>
<dbReference type="EMBL" id="GL876978">
    <property type="protein sequence ID" value="KLU91873.1"/>
    <property type="molecule type" value="Genomic_DNA"/>
</dbReference>
<dbReference type="AlphaFoldDB" id="A0A0H2U6U8"/>
<feature type="region of interest" description="Disordered" evidence="1">
    <location>
        <begin position="1"/>
        <end position="36"/>
    </location>
</feature>
<accession>A0A0H2U6U8</accession>
<organism evidence="2">
    <name type="scientific">Magnaporthiopsis poae (strain ATCC 64411 / 73-15)</name>
    <name type="common">Kentucky bluegrass fungus</name>
    <name type="synonym">Magnaporthe poae</name>
    <dbReference type="NCBI Taxonomy" id="644358"/>
    <lineage>
        <taxon>Eukaryota</taxon>
        <taxon>Fungi</taxon>
        <taxon>Dikarya</taxon>
        <taxon>Ascomycota</taxon>
        <taxon>Pezizomycotina</taxon>
        <taxon>Sordariomycetes</taxon>
        <taxon>Sordariomycetidae</taxon>
        <taxon>Magnaporthales</taxon>
        <taxon>Magnaporthaceae</taxon>
        <taxon>Magnaporthiopsis</taxon>
    </lineage>
</organism>
<protein>
    <submittedName>
        <fullName evidence="2">Uncharacterized protein</fullName>
    </submittedName>
</protein>
<proteinExistence type="predicted"/>
<reference evidence="2" key="2">
    <citation type="submission" date="2011-03" db="EMBL/GenBank/DDBJ databases">
        <title>Annotation of Magnaporthe poae ATCC 64411.</title>
        <authorList>
            <person name="Ma L.-J."/>
            <person name="Dead R."/>
            <person name="Young S.K."/>
            <person name="Zeng Q."/>
            <person name="Gargeya S."/>
            <person name="Fitzgerald M."/>
            <person name="Haas B."/>
            <person name="Abouelleil A."/>
            <person name="Alvarado L."/>
            <person name="Arachchi H.M."/>
            <person name="Berlin A."/>
            <person name="Brown A."/>
            <person name="Chapman S.B."/>
            <person name="Chen Z."/>
            <person name="Dunbar C."/>
            <person name="Freedman E."/>
            <person name="Gearin G."/>
            <person name="Gellesch M."/>
            <person name="Goldberg J."/>
            <person name="Griggs A."/>
            <person name="Gujja S."/>
            <person name="Heiman D."/>
            <person name="Howarth C."/>
            <person name="Larson L."/>
            <person name="Lui A."/>
            <person name="MacDonald P.J.P."/>
            <person name="Mehta T."/>
            <person name="Montmayeur A."/>
            <person name="Murphy C."/>
            <person name="Neiman D."/>
            <person name="Pearson M."/>
            <person name="Priest M."/>
            <person name="Roberts A."/>
            <person name="Saif S."/>
            <person name="Shea T."/>
            <person name="Shenoy N."/>
            <person name="Sisk P."/>
            <person name="Stolte C."/>
            <person name="Sykes S."/>
            <person name="Yandava C."/>
            <person name="Wortman J."/>
            <person name="Nusbaum C."/>
            <person name="Birren B."/>
        </authorList>
    </citation>
    <scope>NUCLEOTIDE SEQUENCE</scope>
    <source>
        <strain evidence="2">ATCC 64411</strain>
    </source>
</reference>
<name>A0A0H2U6U8_MAGP6</name>
<sequence length="124" mass="13120">VVDSFTVTDKKASEVSGSVGGSGPVPAGGMMPVGGGRVVRLGPARTRAAGRIRRRPGSSLRTACMSSDRRARTTPRGRCFPTGRRSSPGRRGWGTRTTMKLKEMELVAVDAETSGALRPPRTPR</sequence>
<feature type="compositionally biased region" description="Low complexity" evidence="1">
    <location>
        <begin position="81"/>
        <end position="95"/>
    </location>
</feature>
<evidence type="ECO:0000313" key="2">
    <source>
        <dbReference type="EMBL" id="KLU91873.1"/>
    </source>
</evidence>
<feature type="non-terminal residue" evidence="2">
    <location>
        <position position="1"/>
    </location>
</feature>
<reference evidence="2" key="1">
    <citation type="submission" date="2010-05" db="EMBL/GenBank/DDBJ databases">
        <title>The Genome Sequence of Magnaporthe poae strain ATCC 64411.</title>
        <authorList>
            <consortium name="The Broad Institute Genome Sequencing Platform"/>
            <consortium name="Broad Institute Genome Sequencing Center for Infectious Disease"/>
            <person name="Ma L.-J."/>
            <person name="Dead R."/>
            <person name="Young S."/>
            <person name="Zeng Q."/>
            <person name="Koehrsen M."/>
            <person name="Alvarado L."/>
            <person name="Berlin A."/>
            <person name="Chapman S.B."/>
            <person name="Chen Z."/>
            <person name="Freedman E."/>
            <person name="Gellesch M."/>
            <person name="Goldberg J."/>
            <person name="Griggs A."/>
            <person name="Gujja S."/>
            <person name="Heilman E.R."/>
            <person name="Heiman D."/>
            <person name="Hepburn T."/>
            <person name="Howarth C."/>
            <person name="Jen D."/>
            <person name="Larson L."/>
            <person name="Mehta T."/>
            <person name="Neiman D."/>
            <person name="Pearson M."/>
            <person name="Roberts A."/>
            <person name="Saif S."/>
            <person name="Shea T."/>
            <person name="Shenoy N."/>
            <person name="Sisk P."/>
            <person name="Stolte C."/>
            <person name="Sykes S."/>
            <person name="Walk T."/>
            <person name="White J."/>
            <person name="Yandava C."/>
            <person name="Haas B."/>
            <person name="Nusbaum C."/>
            <person name="Birren B."/>
        </authorList>
    </citation>
    <scope>NUCLEOTIDE SEQUENCE</scope>
    <source>
        <strain evidence="2">ATCC 64411</strain>
    </source>
</reference>